<dbReference type="InterPro" id="IPR050416">
    <property type="entry name" value="FAD-linked_Oxidoreductase"/>
</dbReference>
<organism evidence="6 7">
    <name type="scientific">Diplogelasinospora grovesii</name>
    <dbReference type="NCBI Taxonomy" id="303347"/>
    <lineage>
        <taxon>Eukaryota</taxon>
        <taxon>Fungi</taxon>
        <taxon>Dikarya</taxon>
        <taxon>Ascomycota</taxon>
        <taxon>Pezizomycotina</taxon>
        <taxon>Sordariomycetes</taxon>
        <taxon>Sordariomycetidae</taxon>
        <taxon>Sordariales</taxon>
        <taxon>Diplogelasinosporaceae</taxon>
        <taxon>Diplogelasinospora</taxon>
    </lineage>
</organism>
<dbReference type="PANTHER" id="PTHR42973:SF7">
    <property type="entry name" value="FAD-BINDING PCMH-TYPE DOMAIN-CONTAINING PROTEIN"/>
    <property type="match status" value="1"/>
</dbReference>
<keyword evidence="4" id="KW-0560">Oxidoreductase</keyword>
<evidence type="ECO:0000256" key="4">
    <source>
        <dbReference type="ARBA" id="ARBA00023002"/>
    </source>
</evidence>
<dbReference type="Proteomes" id="UP001303473">
    <property type="component" value="Unassembled WGS sequence"/>
</dbReference>
<dbReference type="Gene3D" id="3.40.462.20">
    <property type="match status" value="1"/>
</dbReference>
<dbReference type="EMBL" id="MU853754">
    <property type="protein sequence ID" value="KAK3945508.1"/>
    <property type="molecule type" value="Genomic_DNA"/>
</dbReference>
<dbReference type="Pfam" id="PF01565">
    <property type="entry name" value="FAD_binding_4"/>
    <property type="match status" value="1"/>
</dbReference>
<dbReference type="GO" id="GO:0016491">
    <property type="term" value="F:oxidoreductase activity"/>
    <property type="evidence" value="ECO:0007669"/>
    <property type="project" value="UniProtKB-KW"/>
</dbReference>
<dbReference type="InterPro" id="IPR016169">
    <property type="entry name" value="FAD-bd_PCMH_sub2"/>
</dbReference>
<sequence length="481" mass="51282">MSSAELNHLHALGTFLLSAEIPHFYPDDPDYTALQASYTSNPAKPAVIIRPRSAEDVAEVVQFCSSNSSSTANGSMPCVIRAGGHDLAGRHTVADAVQIDLRLLDSVAISPDKKTARIGGGILLDALLTALEKEGLTTVVGGIGTVGYVGWATFGGYGDSVPGRGLGCDQIVAAKVVNAEGCIQEASGQMLKAIRGGGPGNWGVITELTIKIYPLQEIQAGMIIFDPSDLRGSISTYLTNYASLVRTEQVPTSLYLQPMVFNLLGMGTVFMVSFVWTGSTIGDDNCKKWQAKIAGLANCIQQTVATTTPLKKLMDTTAMLPLQVHGGTHTVTLGEYSAQAVAALVEVALSMPKDLGCGLSIHALQPCSPSSLKESKENEEEESVYNCRQPHMMLELVGFGTTEEAGLEGMNWAAEARAMLSGVDAALDWTYFSLAHPDHVDLNKMYTAEDYEVMKGLKKEVDPKGVFRYALPQVTSIASAR</sequence>
<dbReference type="GO" id="GO:0071949">
    <property type="term" value="F:FAD binding"/>
    <property type="evidence" value="ECO:0007669"/>
    <property type="project" value="InterPro"/>
</dbReference>
<comment type="caution">
    <text evidence="6">The sequence shown here is derived from an EMBL/GenBank/DDBJ whole genome shotgun (WGS) entry which is preliminary data.</text>
</comment>
<dbReference type="Gene3D" id="3.30.43.10">
    <property type="entry name" value="Uridine Diphospho-n-acetylenolpyruvylglucosamine Reductase, domain 2"/>
    <property type="match status" value="1"/>
</dbReference>
<evidence type="ECO:0000313" key="6">
    <source>
        <dbReference type="EMBL" id="KAK3945508.1"/>
    </source>
</evidence>
<keyword evidence="3" id="KW-0274">FAD</keyword>
<dbReference type="PANTHER" id="PTHR42973">
    <property type="entry name" value="BINDING OXIDOREDUCTASE, PUTATIVE (AFU_ORTHOLOGUE AFUA_1G17690)-RELATED"/>
    <property type="match status" value="1"/>
</dbReference>
<feature type="domain" description="FAD-binding PCMH-type" evidence="5">
    <location>
        <begin position="40"/>
        <end position="215"/>
    </location>
</feature>
<comment type="similarity">
    <text evidence="1">Belongs to the oxygen-dependent FAD-linked oxidoreductase family.</text>
</comment>
<dbReference type="InterPro" id="IPR006094">
    <property type="entry name" value="Oxid_FAD_bind_N"/>
</dbReference>
<protein>
    <submittedName>
        <fullName evidence="6">D-lactate dehydrogenase</fullName>
    </submittedName>
</protein>
<evidence type="ECO:0000256" key="1">
    <source>
        <dbReference type="ARBA" id="ARBA00005466"/>
    </source>
</evidence>
<accession>A0AAN6NIQ0</accession>
<dbReference type="SUPFAM" id="SSF56176">
    <property type="entry name" value="FAD-binding/transporter-associated domain-like"/>
    <property type="match status" value="1"/>
</dbReference>
<keyword evidence="7" id="KW-1185">Reference proteome</keyword>
<evidence type="ECO:0000256" key="2">
    <source>
        <dbReference type="ARBA" id="ARBA00022630"/>
    </source>
</evidence>
<evidence type="ECO:0000259" key="5">
    <source>
        <dbReference type="PROSITE" id="PS51387"/>
    </source>
</evidence>
<keyword evidence="2" id="KW-0285">Flavoprotein</keyword>
<proteinExistence type="inferred from homology"/>
<dbReference type="PROSITE" id="PS51387">
    <property type="entry name" value="FAD_PCMH"/>
    <property type="match status" value="1"/>
</dbReference>
<name>A0AAN6NIQ0_9PEZI</name>
<dbReference type="InterPro" id="IPR036318">
    <property type="entry name" value="FAD-bd_PCMH-like_sf"/>
</dbReference>
<dbReference type="Gene3D" id="3.30.465.10">
    <property type="match status" value="1"/>
</dbReference>
<evidence type="ECO:0000313" key="7">
    <source>
        <dbReference type="Proteomes" id="UP001303473"/>
    </source>
</evidence>
<dbReference type="InterPro" id="IPR016166">
    <property type="entry name" value="FAD-bd_PCMH"/>
</dbReference>
<dbReference type="InterPro" id="IPR016167">
    <property type="entry name" value="FAD-bd_PCMH_sub1"/>
</dbReference>
<dbReference type="AlphaFoldDB" id="A0AAN6NIQ0"/>
<reference evidence="7" key="1">
    <citation type="journal article" date="2023" name="Mol. Phylogenet. Evol.">
        <title>Genome-scale phylogeny and comparative genomics of the fungal order Sordariales.</title>
        <authorList>
            <person name="Hensen N."/>
            <person name="Bonometti L."/>
            <person name="Westerberg I."/>
            <person name="Brannstrom I.O."/>
            <person name="Guillou S."/>
            <person name="Cros-Aarteil S."/>
            <person name="Calhoun S."/>
            <person name="Haridas S."/>
            <person name="Kuo A."/>
            <person name="Mondo S."/>
            <person name="Pangilinan J."/>
            <person name="Riley R."/>
            <person name="LaButti K."/>
            <person name="Andreopoulos B."/>
            <person name="Lipzen A."/>
            <person name="Chen C."/>
            <person name="Yan M."/>
            <person name="Daum C."/>
            <person name="Ng V."/>
            <person name="Clum A."/>
            <person name="Steindorff A."/>
            <person name="Ohm R.A."/>
            <person name="Martin F."/>
            <person name="Silar P."/>
            <person name="Natvig D.O."/>
            <person name="Lalanne C."/>
            <person name="Gautier V."/>
            <person name="Ament-Velasquez S.L."/>
            <person name="Kruys A."/>
            <person name="Hutchinson M.I."/>
            <person name="Powell A.J."/>
            <person name="Barry K."/>
            <person name="Miller A.N."/>
            <person name="Grigoriev I.V."/>
            <person name="Debuchy R."/>
            <person name="Gladieux P."/>
            <person name="Hiltunen Thoren M."/>
            <person name="Johannesson H."/>
        </authorList>
    </citation>
    <scope>NUCLEOTIDE SEQUENCE [LARGE SCALE GENOMIC DNA]</scope>
    <source>
        <strain evidence="7">CBS 340.73</strain>
    </source>
</reference>
<gene>
    <name evidence="6" type="ORF">QBC46DRAFT_370866</name>
</gene>
<evidence type="ECO:0000256" key="3">
    <source>
        <dbReference type="ARBA" id="ARBA00022827"/>
    </source>
</evidence>